<evidence type="ECO:0000256" key="1">
    <source>
        <dbReference type="ARBA" id="ARBA00007074"/>
    </source>
</evidence>
<dbReference type="GO" id="GO:0008234">
    <property type="term" value="F:cysteine-type peptidase activity"/>
    <property type="evidence" value="ECO:0007669"/>
    <property type="project" value="UniProtKB-KW"/>
</dbReference>
<dbReference type="AlphaFoldDB" id="A0A3T0RZ63"/>
<dbReference type="EMBL" id="CP025570">
    <property type="protein sequence ID" value="AZZ39291.1"/>
    <property type="molecule type" value="Genomic_DNA"/>
</dbReference>
<organism evidence="7 8">
    <name type="scientific">Acidipropionibacterium jensenii</name>
    <dbReference type="NCBI Taxonomy" id="1749"/>
    <lineage>
        <taxon>Bacteria</taxon>
        <taxon>Bacillati</taxon>
        <taxon>Actinomycetota</taxon>
        <taxon>Actinomycetes</taxon>
        <taxon>Propionibacteriales</taxon>
        <taxon>Propionibacteriaceae</taxon>
        <taxon>Acidipropionibacterium</taxon>
    </lineage>
</organism>
<evidence type="ECO:0000256" key="2">
    <source>
        <dbReference type="ARBA" id="ARBA00022670"/>
    </source>
</evidence>
<dbReference type="InterPro" id="IPR051794">
    <property type="entry name" value="PG_Endopeptidase_C40"/>
</dbReference>
<dbReference type="PANTHER" id="PTHR47359:SF3">
    <property type="entry name" value="NLP_P60 DOMAIN-CONTAINING PROTEIN-RELATED"/>
    <property type="match status" value="1"/>
</dbReference>
<evidence type="ECO:0000256" key="4">
    <source>
        <dbReference type="ARBA" id="ARBA00022807"/>
    </source>
</evidence>
<dbReference type="Pfam" id="PF00877">
    <property type="entry name" value="NLPC_P60"/>
    <property type="match status" value="1"/>
</dbReference>
<dbReference type="Proteomes" id="UP000285875">
    <property type="component" value="Chromosome"/>
</dbReference>
<dbReference type="Gene3D" id="3.90.1720.10">
    <property type="entry name" value="endopeptidase domain like (from Nostoc punctiforme)"/>
    <property type="match status" value="1"/>
</dbReference>
<feature type="chain" id="PRO_5019484592" description="NlpC/P60 domain-containing protein" evidence="5">
    <location>
        <begin position="45"/>
        <end position="254"/>
    </location>
</feature>
<evidence type="ECO:0000256" key="3">
    <source>
        <dbReference type="ARBA" id="ARBA00022801"/>
    </source>
</evidence>
<evidence type="ECO:0000313" key="7">
    <source>
        <dbReference type="EMBL" id="AZZ39291.1"/>
    </source>
</evidence>
<feature type="domain" description="NlpC/P60" evidence="6">
    <location>
        <begin position="139"/>
        <end position="254"/>
    </location>
</feature>
<comment type="similarity">
    <text evidence="1">Belongs to the peptidase C40 family.</text>
</comment>
<dbReference type="Pfam" id="PF01471">
    <property type="entry name" value="PG_binding_1"/>
    <property type="match status" value="1"/>
</dbReference>
<proteinExistence type="inferred from homology"/>
<dbReference type="Gene3D" id="1.10.101.10">
    <property type="entry name" value="PGBD-like superfamily/PGBD"/>
    <property type="match status" value="1"/>
</dbReference>
<dbReference type="InterPro" id="IPR036365">
    <property type="entry name" value="PGBD-like_sf"/>
</dbReference>
<evidence type="ECO:0000256" key="5">
    <source>
        <dbReference type="SAM" id="SignalP"/>
    </source>
</evidence>
<keyword evidence="4" id="KW-0788">Thiol protease</keyword>
<reference evidence="8" key="1">
    <citation type="submission" date="2017-12" db="EMBL/GenBank/DDBJ databases">
        <title>Whole genome sequencing of Acidipropionibacterium jensenii strains JS279 and JS280.</title>
        <authorList>
            <person name="Deptula P."/>
            <person name="Laine P."/>
            <person name="Smolander O.-P."/>
            <person name="Paulin L."/>
            <person name="Auvinen P."/>
            <person name="Varmanen P."/>
        </authorList>
    </citation>
    <scope>NUCLEOTIDE SEQUENCE [LARGE SCALE GENOMIC DNA]</scope>
    <source>
        <strain evidence="8">JS280</strain>
    </source>
</reference>
<dbReference type="SUPFAM" id="SSF54001">
    <property type="entry name" value="Cysteine proteinases"/>
    <property type="match status" value="1"/>
</dbReference>
<sequence>MALLCGPRSGVRPMTMLRNRIAATAAAVSLGVGLALTSSPAAQARSVPCMPSKGTVSCSKYWANRANPAKPTSSSILNLQRALVQVGYPIKPLTGTLNSTTRARLQSYQRERAIKVTGKFDQQTVKALRAGRPKLVSTAGKAAKVVAYANRQLGKPYRSGAVGPSAFDCSGLTMAAYKSAGRSITRTSYAQLSAHKSVPKSALQPGDIVGFYGGGHVATYVGKGYVIHASRPGRPVAKVKLSTMPFYKAVRPVI</sequence>
<accession>A0A3T0RZ63</accession>
<dbReference type="InterPro" id="IPR036366">
    <property type="entry name" value="PGBDSf"/>
</dbReference>
<dbReference type="InterPro" id="IPR038765">
    <property type="entry name" value="Papain-like_cys_pep_sf"/>
</dbReference>
<evidence type="ECO:0000259" key="6">
    <source>
        <dbReference type="PROSITE" id="PS51935"/>
    </source>
</evidence>
<keyword evidence="2" id="KW-0645">Protease</keyword>
<dbReference type="PROSITE" id="PS51935">
    <property type="entry name" value="NLPC_P60"/>
    <property type="match status" value="1"/>
</dbReference>
<evidence type="ECO:0000313" key="8">
    <source>
        <dbReference type="Proteomes" id="UP000285875"/>
    </source>
</evidence>
<gene>
    <name evidence="7" type="ORF">C0Z10_05490</name>
</gene>
<keyword evidence="3" id="KW-0378">Hydrolase</keyword>
<keyword evidence="5" id="KW-0732">Signal</keyword>
<name>A0A3T0RZ63_9ACTN</name>
<dbReference type="InterPro" id="IPR002477">
    <property type="entry name" value="Peptidoglycan-bd-like"/>
</dbReference>
<dbReference type="PANTHER" id="PTHR47359">
    <property type="entry name" value="PEPTIDOGLYCAN DL-ENDOPEPTIDASE CWLO"/>
    <property type="match status" value="1"/>
</dbReference>
<dbReference type="SUPFAM" id="SSF47090">
    <property type="entry name" value="PGBD-like"/>
    <property type="match status" value="1"/>
</dbReference>
<dbReference type="InterPro" id="IPR000064">
    <property type="entry name" value="NLP_P60_dom"/>
</dbReference>
<protein>
    <recommendedName>
        <fullName evidence="6">NlpC/P60 domain-containing protein</fullName>
    </recommendedName>
</protein>
<feature type="signal peptide" evidence="5">
    <location>
        <begin position="1"/>
        <end position="44"/>
    </location>
</feature>
<dbReference type="KEGG" id="aji:C0Z10_05490"/>
<dbReference type="GO" id="GO:0006508">
    <property type="term" value="P:proteolysis"/>
    <property type="evidence" value="ECO:0007669"/>
    <property type="project" value="UniProtKB-KW"/>
</dbReference>